<reference evidence="5 6" key="1">
    <citation type="submission" date="2019-11" db="EMBL/GenBank/DDBJ databases">
        <title>Nocardia sp. nov. CT2-14 isolated from soil.</title>
        <authorList>
            <person name="Kanchanasin P."/>
            <person name="Tanasupawat S."/>
            <person name="Yuki M."/>
            <person name="Kudo T."/>
        </authorList>
    </citation>
    <scope>NUCLEOTIDE SEQUENCE [LARGE SCALE GENOMIC DNA]</scope>
    <source>
        <strain evidence="5 6">CT2-14</strain>
    </source>
</reference>
<keyword evidence="6" id="KW-1185">Reference proteome</keyword>
<dbReference type="GO" id="GO:0043565">
    <property type="term" value="F:sequence-specific DNA binding"/>
    <property type="evidence" value="ECO:0007669"/>
    <property type="project" value="InterPro"/>
</dbReference>
<evidence type="ECO:0000256" key="3">
    <source>
        <dbReference type="ARBA" id="ARBA00023163"/>
    </source>
</evidence>
<dbReference type="InterPro" id="IPR050204">
    <property type="entry name" value="AraC_XylS_family_regulators"/>
</dbReference>
<evidence type="ECO:0000256" key="1">
    <source>
        <dbReference type="ARBA" id="ARBA00023015"/>
    </source>
</evidence>
<accession>A0A6I3KU55</accession>
<dbReference type="InterPro" id="IPR018062">
    <property type="entry name" value="HTH_AraC-typ_CS"/>
</dbReference>
<dbReference type="Proteomes" id="UP000432464">
    <property type="component" value="Unassembled WGS sequence"/>
</dbReference>
<keyword evidence="3" id="KW-0804">Transcription</keyword>
<keyword evidence="2" id="KW-0238">DNA-binding</keyword>
<protein>
    <submittedName>
        <fullName evidence="5">Helix-turn-helix domain-containing protein</fullName>
    </submittedName>
</protein>
<dbReference type="PANTHER" id="PTHR46796:SF7">
    <property type="entry name" value="ARAC FAMILY TRANSCRIPTIONAL REGULATOR"/>
    <property type="match status" value="1"/>
</dbReference>
<dbReference type="SMART" id="SM00342">
    <property type="entry name" value="HTH_ARAC"/>
    <property type="match status" value="1"/>
</dbReference>
<dbReference type="InterPro" id="IPR018060">
    <property type="entry name" value="HTH_AraC"/>
</dbReference>
<sequence length="330" mass="35888">MMQGVGIASTASAEVQTTSEVSARQAFEQWEAIVADAVLPSIIEPIGKGQWHGKLRSTQFDHASLTLMTSSAQRVVRTKRQLDQAAGEFLLVNIVVDGANWTEQNGRITEGGAGTIAFYDSARPIESRTTEDAVSTIVRAPMSDVLDYAGLLRDELPIAKALPATGAMGVVVDFFRGMAALSVKETDRAANVLESQIAAMLSSAVLLAKGQSSPAPADSVYTRQQVLSVLRQRYTDPNLTVDEVAHACLMSRRTLYRVCEDIGGPAALVRRMRVEHARRLLRADPNRQLSAIAAASGFATDRHFYRAFRQETGVTPGQFRSQLDAGKRRR</sequence>
<evidence type="ECO:0000313" key="5">
    <source>
        <dbReference type="EMBL" id="MTE11604.1"/>
    </source>
</evidence>
<gene>
    <name evidence="5" type="ORF">GLP40_02215</name>
</gene>
<dbReference type="Gene3D" id="1.10.10.60">
    <property type="entry name" value="Homeodomain-like"/>
    <property type="match status" value="1"/>
</dbReference>
<dbReference type="InterPro" id="IPR009057">
    <property type="entry name" value="Homeodomain-like_sf"/>
</dbReference>
<evidence type="ECO:0000256" key="2">
    <source>
        <dbReference type="ARBA" id="ARBA00023125"/>
    </source>
</evidence>
<dbReference type="PANTHER" id="PTHR46796">
    <property type="entry name" value="HTH-TYPE TRANSCRIPTIONAL ACTIVATOR RHAS-RELATED"/>
    <property type="match status" value="1"/>
</dbReference>
<organism evidence="5 6">
    <name type="scientific">Nocardia aurantiaca</name>
    <dbReference type="NCBI Taxonomy" id="2675850"/>
    <lineage>
        <taxon>Bacteria</taxon>
        <taxon>Bacillati</taxon>
        <taxon>Actinomycetota</taxon>
        <taxon>Actinomycetes</taxon>
        <taxon>Mycobacteriales</taxon>
        <taxon>Nocardiaceae</taxon>
        <taxon>Nocardia</taxon>
    </lineage>
</organism>
<dbReference type="PROSITE" id="PS00041">
    <property type="entry name" value="HTH_ARAC_FAMILY_1"/>
    <property type="match status" value="1"/>
</dbReference>
<dbReference type="Pfam" id="PF14525">
    <property type="entry name" value="AraC_binding_2"/>
    <property type="match status" value="1"/>
</dbReference>
<evidence type="ECO:0000313" key="6">
    <source>
        <dbReference type="Proteomes" id="UP000432464"/>
    </source>
</evidence>
<dbReference type="InterPro" id="IPR035418">
    <property type="entry name" value="AraC-bd_2"/>
</dbReference>
<dbReference type="GO" id="GO:0003700">
    <property type="term" value="F:DNA-binding transcription factor activity"/>
    <property type="evidence" value="ECO:0007669"/>
    <property type="project" value="InterPro"/>
</dbReference>
<name>A0A6I3KU55_9NOCA</name>
<dbReference type="SUPFAM" id="SSF46689">
    <property type="entry name" value="Homeodomain-like"/>
    <property type="match status" value="1"/>
</dbReference>
<dbReference type="EMBL" id="WMBB01000001">
    <property type="protein sequence ID" value="MTE11604.1"/>
    <property type="molecule type" value="Genomic_DNA"/>
</dbReference>
<evidence type="ECO:0000259" key="4">
    <source>
        <dbReference type="PROSITE" id="PS01124"/>
    </source>
</evidence>
<proteinExistence type="predicted"/>
<dbReference type="AlphaFoldDB" id="A0A6I3KU55"/>
<feature type="domain" description="HTH araC/xylS-type" evidence="4">
    <location>
        <begin position="224"/>
        <end position="322"/>
    </location>
</feature>
<dbReference type="PROSITE" id="PS01124">
    <property type="entry name" value="HTH_ARAC_FAMILY_2"/>
    <property type="match status" value="1"/>
</dbReference>
<comment type="caution">
    <text evidence="5">The sequence shown here is derived from an EMBL/GenBank/DDBJ whole genome shotgun (WGS) entry which is preliminary data.</text>
</comment>
<keyword evidence="1" id="KW-0805">Transcription regulation</keyword>
<dbReference type="Pfam" id="PF12833">
    <property type="entry name" value="HTH_18"/>
    <property type="match status" value="1"/>
</dbReference>